<dbReference type="InterPro" id="IPR058033">
    <property type="entry name" value="ARM_TBCD_2nd"/>
</dbReference>
<reference evidence="6" key="1">
    <citation type="submission" date="2015-11" db="EMBL/GenBank/DDBJ databases">
        <title>De novo transcriptome assembly of four potential Pierce s Disease insect vectors from Arizona vineyards.</title>
        <authorList>
            <person name="Tassone E.E."/>
        </authorList>
    </citation>
    <scope>NUCLEOTIDE SEQUENCE</scope>
</reference>
<name>A0A1B6IJC6_9HEMI</name>
<evidence type="ECO:0000256" key="3">
    <source>
        <dbReference type="ARBA" id="ARBA00023186"/>
    </source>
</evidence>
<comment type="similarity">
    <text evidence="1">Belongs to the TBCD family.</text>
</comment>
<feature type="domain" description="Tubulin-folding cofactor D ARM repeats" evidence="5">
    <location>
        <begin position="210"/>
        <end position="450"/>
    </location>
</feature>
<evidence type="ECO:0000256" key="2">
    <source>
        <dbReference type="ARBA" id="ARBA00015003"/>
    </source>
</evidence>
<dbReference type="GO" id="GO:0048487">
    <property type="term" value="F:beta-tubulin binding"/>
    <property type="evidence" value="ECO:0007669"/>
    <property type="project" value="InterPro"/>
</dbReference>
<dbReference type="GO" id="GO:0016328">
    <property type="term" value="C:lateral plasma membrane"/>
    <property type="evidence" value="ECO:0007669"/>
    <property type="project" value="TreeGrafter"/>
</dbReference>
<dbReference type="Pfam" id="PF25767">
    <property type="entry name" value="ARM_TBCD_2nd"/>
    <property type="match status" value="1"/>
</dbReference>
<feature type="non-terminal residue" evidence="6">
    <location>
        <position position="1"/>
    </location>
</feature>
<evidence type="ECO:0000256" key="1">
    <source>
        <dbReference type="ARBA" id="ARBA00006853"/>
    </source>
</evidence>
<accession>A0A1B6IJC6</accession>
<proteinExistence type="inferred from homology"/>
<dbReference type="AlphaFoldDB" id="A0A1B6IJC6"/>
<dbReference type="GO" id="GO:0007021">
    <property type="term" value="P:tubulin complex assembly"/>
    <property type="evidence" value="ECO:0007669"/>
    <property type="project" value="InterPro"/>
</dbReference>
<dbReference type="Pfam" id="PF12612">
    <property type="entry name" value="TFCD_C"/>
    <property type="match status" value="1"/>
</dbReference>
<feature type="domain" description="Tubulin-folding cofactor D C-terminal" evidence="4">
    <location>
        <begin position="805"/>
        <end position="988"/>
    </location>
</feature>
<dbReference type="PANTHER" id="PTHR12658:SF0">
    <property type="entry name" value="TUBULIN-SPECIFIC CHAPERONE D"/>
    <property type="match status" value="1"/>
</dbReference>
<dbReference type="GO" id="GO:0070830">
    <property type="term" value="P:bicellular tight junction assembly"/>
    <property type="evidence" value="ECO:0007669"/>
    <property type="project" value="TreeGrafter"/>
</dbReference>
<dbReference type="GO" id="GO:0034333">
    <property type="term" value="P:adherens junction assembly"/>
    <property type="evidence" value="ECO:0007669"/>
    <property type="project" value="TreeGrafter"/>
</dbReference>
<dbReference type="SUPFAM" id="SSF48371">
    <property type="entry name" value="ARM repeat"/>
    <property type="match status" value="1"/>
</dbReference>
<protein>
    <recommendedName>
        <fullName evidence="2">Tubulin-specific chaperone D</fullName>
    </recommendedName>
</protein>
<sequence length="1101" mass="123939">DPFLEKFLLHIVKLIRNTEYTLEIKHRAFKYLFIITNVRGYKTIVQHLPHEVEDLEPVLQLIEEQDPADTETWQTRYGLVLWLSIIVMLPFNMNRFNSSSHSPSMLKRLLDTCQTYLMCSDACRKVAAFLTARFLTRTDVKEVYLTPFIDWSLEIINGEISRNDSWDKFGPLAGLAAVLKHGERGDLLPHASRILKCIISTKCCEDFSLTSKYSTKIVTRIGLIFLKPKVPKWRYSRGQRSLAFNLIKGNSSFSQGKENNSTVCLDEEDEDDEETIPQEVEEVIEELVQALQNRNSTTRLSASKGIGRVVSRLSKTSGDEVVCYILDLLNPRSSDNSWHGGCLALAELAKRGLLLPSRLSDVMPLVIKALVYEEPHGYSSVGENVRDAASYVCWAFARAYEPKIMEPYCAIMAKTLIAVACFDREIHCRRAAAAAFQENVGRLGNFPHGIEILTTADYFTIGSRSNAFLEVSVQIAQYEEYDESLINHLLQHKIDNWDSNIRILASKALSRLTARAPQHMASHGMTVLFEHTKSSNINAVHGAVLAIGEVVFSLSLIPEINLEPHLDRLEKLVAQFREKNQLKGILGELLMTACCSFIDYCSQAKLPFHGKPVIDEWQHLIDECVCNPILDMSRAAAFALKNLSTEYYKDDSEEMRAKCNGIVEHYTQFLDVDESSRTGCVLALGYMPGFMLESSVTMVVRKLIKCISVTQETIKWAPARSGAIKALVAVCHTMGLSNVDKNKSCYGLVVEIINAFLEGMKDYSITNRGDIGALVREAAMQGFQSLLIQTTDEAIELLTPDLVSKIIMSVVQQAVERIDRTRGIAGKVFSTLLHKEDTPIPHFPAETQVRKIFTKEVCATCHWTNASETFPLFNLLLTIPEYTKTIMLGLITSIGGITETLANEASEPMFNHITIQSEEEKKRIAYIIVEIFEEYQDEERIAVPFLTFLERYITSGCLKPVFQDPHTYAAKILKCTKASVAKTTNSRKLTGSIAIYCQLLKAGGGGEVTRRSFVQLGIYLCHRFMWLRRQTSNALYETLMSAKIFDEECGVKPEIQDEVLAIVGETMWDELSIEAAREKRNAFFKLLDITPPSSVLGRNND</sequence>
<organism evidence="6">
    <name type="scientific">Homalodisca liturata</name>
    <dbReference type="NCBI Taxonomy" id="320908"/>
    <lineage>
        <taxon>Eukaryota</taxon>
        <taxon>Metazoa</taxon>
        <taxon>Ecdysozoa</taxon>
        <taxon>Arthropoda</taxon>
        <taxon>Hexapoda</taxon>
        <taxon>Insecta</taxon>
        <taxon>Pterygota</taxon>
        <taxon>Neoptera</taxon>
        <taxon>Paraneoptera</taxon>
        <taxon>Hemiptera</taxon>
        <taxon>Auchenorrhyncha</taxon>
        <taxon>Membracoidea</taxon>
        <taxon>Cicadellidae</taxon>
        <taxon>Cicadellinae</taxon>
        <taxon>Proconiini</taxon>
        <taxon>Homalodisca</taxon>
    </lineage>
</organism>
<dbReference type="InterPro" id="IPR022577">
    <property type="entry name" value="TBCD_C"/>
</dbReference>
<dbReference type="InterPro" id="IPR011989">
    <property type="entry name" value="ARM-like"/>
</dbReference>
<dbReference type="PANTHER" id="PTHR12658">
    <property type="entry name" value="BETA-TUBULIN COFACTOR D"/>
    <property type="match status" value="1"/>
</dbReference>
<dbReference type="Pfam" id="PF23579">
    <property type="entry name" value="ARM_TBCD"/>
    <property type="match status" value="1"/>
</dbReference>
<dbReference type="GO" id="GO:0007023">
    <property type="term" value="P:post-chaperonin tubulin folding pathway"/>
    <property type="evidence" value="ECO:0007669"/>
    <property type="project" value="InterPro"/>
</dbReference>
<evidence type="ECO:0000259" key="5">
    <source>
        <dbReference type="Pfam" id="PF25767"/>
    </source>
</evidence>
<dbReference type="EMBL" id="GECU01020693">
    <property type="protein sequence ID" value="JAS87013.1"/>
    <property type="molecule type" value="Transcribed_RNA"/>
</dbReference>
<evidence type="ECO:0000313" key="6">
    <source>
        <dbReference type="EMBL" id="JAS87013.1"/>
    </source>
</evidence>
<dbReference type="InterPro" id="IPR033162">
    <property type="entry name" value="TBCD"/>
</dbReference>
<dbReference type="GO" id="GO:0000226">
    <property type="term" value="P:microtubule cytoskeleton organization"/>
    <property type="evidence" value="ECO:0007669"/>
    <property type="project" value="TreeGrafter"/>
</dbReference>
<dbReference type="InterPro" id="IPR016024">
    <property type="entry name" value="ARM-type_fold"/>
</dbReference>
<dbReference type="GO" id="GO:0005096">
    <property type="term" value="F:GTPase activator activity"/>
    <property type="evidence" value="ECO:0007669"/>
    <property type="project" value="InterPro"/>
</dbReference>
<evidence type="ECO:0000259" key="4">
    <source>
        <dbReference type="Pfam" id="PF12612"/>
    </source>
</evidence>
<dbReference type="Gene3D" id="1.25.10.10">
    <property type="entry name" value="Leucine-rich Repeat Variant"/>
    <property type="match status" value="2"/>
</dbReference>
<gene>
    <name evidence="6" type="ORF">g.27102</name>
</gene>
<keyword evidence="3" id="KW-0143">Chaperone</keyword>